<dbReference type="HOGENOM" id="CLU_741457_0_0_12"/>
<dbReference type="EMBL" id="JH597773">
    <property type="protein sequence ID" value="EHQ04974.1"/>
    <property type="molecule type" value="Genomic_DNA"/>
</dbReference>
<dbReference type="Proteomes" id="UP000005737">
    <property type="component" value="Unassembled WGS sequence"/>
</dbReference>
<dbReference type="RefSeq" id="WP_002769188.1">
    <property type="nucleotide sequence ID" value="NZ_JH597773.1"/>
</dbReference>
<gene>
    <name evidence="1" type="ORF">Lepil_0267</name>
</gene>
<keyword evidence="2" id="KW-1185">Reference proteome</keyword>
<evidence type="ECO:0000313" key="1">
    <source>
        <dbReference type="EMBL" id="EHQ04974.1"/>
    </source>
</evidence>
<protein>
    <recommendedName>
        <fullName evidence="3">SH3 type 3 domain protein</fullName>
    </recommendedName>
</protein>
<dbReference type="Gene3D" id="2.30.30.40">
    <property type="entry name" value="SH3 Domains"/>
    <property type="match status" value="1"/>
</dbReference>
<evidence type="ECO:0008006" key="3">
    <source>
        <dbReference type="Google" id="ProtNLM"/>
    </source>
</evidence>
<accession>H2CJ57</accession>
<evidence type="ECO:0000313" key="2">
    <source>
        <dbReference type="Proteomes" id="UP000005737"/>
    </source>
</evidence>
<proteinExistence type="predicted"/>
<dbReference type="AlphaFoldDB" id="H2CJ57"/>
<reference evidence="1 2" key="1">
    <citation type="submission" date="2011-10" db="EMBL/GenBank/DDBJ databases">
        <title>The Improved High-Quality Draft genome of Leptonema illini DSM 21528.</title>
        <authorList>
            <consortium name="US DOE Joint Genome Institute (JGI-PGF)"/>
            <person name="Lucas S."/>
            <person name="Copeland A."/>
            <person name="Lapidus A."/>
            <person name="Glavina del Rio T."/>
            <person name="Dalin E."/>
            <person name="Tice H."/>
            <person name="Bruce D."/>
            <person name="Goodwin L."/>
            <person name="Pitluck S."/>
            <person name="Peters L."/>
            <person name="Mikhailova N."/>
            <person name="Held B."/>
            <person name="Kyrpides N."/>
            <person name="Mavromatis K."/>
            <person name="Ivanova N."/>
            <person name="Markowitz V."/>
            <person name="Cheng J.-F."/>
            <person name="Hugenholtz P."/>
            <person name="Woyke T."/>
            <person name="Wu D."/>
            <person name="Gronow S."/>
            <person name="Wellnitz S."/>
            <person name="Brambilla E.-M."/>
            <person name="Klenk H.-P."/>
            <person name="Eisen J.A."/>
        </authorList>
    </citation>
    <scope>NUCLEOTIDE SEQUENCE [LARGE SCALE GENOMIC DNA]</scope>
    <source>
        <strain evidence="1 2">DSM 21528</strain>
    </source>
</reference>
<dbReference type="STRING" id="183.GCA_002009735_00576"/>
<name>H2CJ57_9LEPT</name>
<sequence>MYARVALLVLFSLTFCDCPRPVQDDTVGNPFIVTASMLRMRERPSLTGAVVGLAGKGEKVLIQQIGPADTIDGISAKWYQIQNSRRQSGWIFGGYAKSVDDYFQKARPSWITLDRVPLYAQPEWKSKAALVDLPAGIRIEELDKKGNWLRIRSPGFPEGWIYSFSAGTQEYYDQLISGTLPRFSGNHECGALNQLSGAWLSEGRLLLLCYSDQWSFQLSRSEIKGFENVSFENGEYEMDGLLFMCYEGPPIRIKIRPSGLDRIKLSIGDDTGEFQKQAPVTGIPDHLRHIWRGPDGTLNLCKLPFLFQPSRLDARPTTGNSMFVFPEQINMNGERYHEIYLREMNEPYTYSFTDEKLRIGGLYGEGFVAEACP</sequence>
<organism evidence="1 2">
    <name type="scientific">Leptonema illini DSM 21528</name>
    <dbReference type="NCBI Taxonomy" id="929563"/>
    <lineage>
        <taxon>Bacteria</taxon>
        <taxon>Pseudomonadati</taxon>
        <taxon>Spirochaetota</taxon>
        <taxon>Spirochaetia</taxon>
        <taxon>Leptospirales</taxon>
        <taxon>Leptospiraceae</taxon>
        <taxon>Leptonema</taxon>
    </lineage>
</organism>